<evidence type="ECO:0000313" key="1">
    <source>
        <dbReference type="EMBL" id="TWT29149.1"/>
    </source>
</evidence>
<protein>
    <submittedName>
        <fullName evidence="1">Uncharacterized protein</fullName>
    </submittedName>
</protein>
<name>A0A5C5UTG9_9PLAN</name>
<keyword evidence="2" id="KW-1185">Reference proteome</keyword>
<accession>A0A5C5UTG9</accession>
<organism evidence="1 2">
    <name type="scientific">Thalassoglobus neptunius</name>
    <dbReference type="NCBI Taxonomy" id="1938619"/>
    <lineage>
        <taxon>Bacteria</taxon>
        <taxon>Pseudomonadati</taxon>
        <taxon>Planctomycetota</taxon>
        <taxon>Planctomycetia</taxon>
        <taxon>Planctomycetales</taxon>
        <taxon>Planctomycetaceae</taxon>
        <taxon>Thalassoglobus</taxon>
    </lineage>
</organism>
<sequence length="54" mass="6473">MFFVDVRVGVEKHIRSLRVMQIWYRSIVTGKVTFLGFRFFARTLQCVLSYRVSQ</sequence>
<comment type="caution">
    <text evidence="1">The sequence shown here is derived from an EMBL/GenBank/DDBJ whole genome shotgun (WGS) entry which is preliminary data.</text>
</comment>
<gene>
    <name evidence="1" type="ORF">KOR42_55620</name>
</gene>
<dbReference type="AlphaFoldDB" id="A0A5C5UTG9"/>
<reference evidence="1 2" key="1">
    <citation type="submission" date="2019-02" db="EMBL/GenBank/DDBJ databases">
        <title>Deep-cultivation of Planctomycetes and their phenomic and genomic characterization uncovers novel biology.</title>
        <authorList>
            <person name="Wiegand S."/>
            <person name="Jogler M."/>
            <person name="Boedeker C."/>
            <person name="Pinto D."/>
            <person name="Vollmers J."/>
            <person name="Rivas-Marin E."/>
            <person name="Kohn T."/>
            <person name="Peeters S.H."/>
            <person name="Heuer A."/>
            <person name="Rast P."/>
            <person name="Oberbeckmann S."/>
            <person name="Bunk B."/>
            <person name="Jeske O."/>
            <person name="Meyerdierks A."/>
            <person name="Storesund J.E."/>
            <person name="Kallscheuer N."/>
            <person name="Luecker S."/>
            <person name="Lage O.M."/>
            <person name="Pohl T."/>
            <person name="Merkel B.J."/>
            <person name="Hornburger P."/>
            <person name="Mueller R.-W."/>
            <person name="Bruemmer F."/>
            <person name="Labrenz M."/>
            <person name="Spormann A.M."/>
            <person name="Op Den Camp H."/>
            <person name="Overmann J."/>
            <person name="Amann R."/>
            <person name="Jetten M.S.M."/>
            <person name="Mascher T."/>
            <person name="Medema M.H."/>
            <person name="Devos D.P."/>
            <person name="Kaster A.-K."/>
            <person name="Ovreas L."/>
            <person name="Rohde M."/>
            <person name="Galperin M.Y."/>
            <person name="Jogler C."/>
        </authorList>
    </citation>
    <scope>NUCLEOTIDE SEQUENCE [LARGE SCALE GENOMIC DNA]</scope>
    <source>
        <strain evidence="1 2">KOR42</strain>
    </source>
</reference>
<dbReference type="EMBL" id="SIHI01000139">
    <property type="protein sequence ID" value="TWT29149.1"/>
    <property type="molecule type" value="Genomic_DNA"/>
</dbReference>
<evidence type="ECO:0000313" key="2">
    <source>
        <dbReference type="Proteomes" id="UP000317243"/>
    </source>
</evidence>
<proteinExistence type="predicted"/>
<dbReference type="Proteomes" id="UP000317243">
    <property type="component" value="Unassembled WGS sequence"/>
</dbReference>